<reference evidence="7 8" key="1">
    <citation type="submission" date="2018-06" db="EMBL/GenBank/DDBJ databases">
        <title>The Genome of Cuscuta australis (Dodder) Provides Insight into the Evolution of Plant Parasitism.</title>
        <authorList>
            <person name="Liu H."/>
        </authorList>
    </citation>
    <scope>NUCLEOTIDE SEQUENCE [LARGE SCALE GENOMIC DNA]</scope>
    <source>
        <strain evidence="8">cv. Yunnan</strain>
        <tissue evidence="7">Vines</tissue>
    </source>
</reference>
<proteinExistence type="inferred from homology"/>
<dbReference type="AlphaFoldDB" id="A0A328DRH6"/>
<feature type="chain" id="PRO_5025084429" description="S-protein homolog" evidence="6">
    <location>
        <begin position="25"/>
        <end position="154"/>
    </location>
</feature>
<protein>
    <recommendedName>
        <fullName evidence="6">S-protein homolog</fullName>
    </recommendedName>
</protein>
<evidence type="ECO:0000313" key="8">
    <source>
        <dbReference type="Proteomes" id="UP000249390"/>
    </source>
</evidence>
<gene>
    <name evidence="7" type="ORF">DM860_005658</name>
</gene>
<evidence type="ECO:0000256" key="5">
    <source>
        <dbReference type="ARBA" id="ARBA00022729"/>
    </source>
</evidence>
<feature type="signal peptide" evidence="6">
    <location>
        <begin position="1"/>
        <end position="24"/>
    </location>
</feature>
<keyword evidence="3 6" id="KW-0713">Self-incompatibility</keyword>
<keyword evidence="5 6" id="KW-0732">Signal</keyword>
<organism evidence="7 8">
    <name type="scientific">Cuscuta australis</name>
    <dbReference type="NCBI Taxonomy" id="267555"/>
    <lineage>
        <taxon>Eukaryota</taxon>
        <taxon>Viridiplantae</taxon>
        <taxon>Streptophyta</taxon>
        <taxon>Embryophyta</taxon>
        <taxon>Tracheophyta</taxon>
        <taxon>Spermatophyta</taxon>
        <taxon>Magnoliopsida</taxon>
        <taxon>eudicotyledons</taxon>
        <taxon>Gunneridae</taxon>
        <taxon>Pentapetalae</taxon>
        <taxon>asterids</taxon>
        <taxon>lamiids</taxon>
        <taxon>Solanales</taxon>
        <taxon>Convolvulaceae</taxon>
        <taxon>Cuscuteae</taxon>
        <taxon>Cuscuta</taxon>
        <taxon>Cuscuta subgen. Grammica</taxon>
        <taxon>Cuscuta sect. Cleistogrammica</taxon>
    </lineage>
</organism>
<dbReference type="GO" id="GO:0005576">
    <property type="term" value="C:extracellular region"/>
    <property type="evidence" value="ECO:0007669"/>
    <property type="project" value="UniProtKB-SubCell"/>
</dbReference>
<accession>A0A328DRH6</accession>
<evidence type="ECO:0000256" key="6">
    <source>
        <dbReference type="RuleBase" id="RU367044"/>
    </source>
</evidence>
<comment type="similarity">
    <text evidence="2 6">Belongs to the plant self-incompatibility (S1) protein family.</text>
</comment>
<comment type="subcellular location">
    <subcellularLocation>
        <location evidence="1 6">Secreted</location>
    </subcellularLocation>
</comment>
<evidence type="ECO:0000313" key="7">
    <source>
        <dbReference type="EMBL" id="RAL48234.1"/>
    </source>
</evidence>
<dbReference type="Pfam" id="PF05938">
    <property type="entry name" value="Self-incomp_S1"/>
    <property type="match status" value="1"/>
</dbReference>
<evidence type="ECO:0000256" key="3">
    <source>
        <dbReference type="ARBA" id="ARBA00022471"/>
    </source>
</evidence>
<keyword evidence="8" id="KW-1185">Reference proteome</keyword>
<comment type="caution">
    <text evidence="7">The sequence shown here is derived from an EMBL/GenBank/DDBJ whole genome shotgun (WGS) entry which is preliminary data.</text>
</comment>
<dbReference type="EMBL" id="NQVE01000098">
    <property type="protein sequence ID" value="RAL48234.1"/>
    <property type="molecule type" value="Genomic_DNA"/>
</dbReference>
<dbReference type="GO" id="GO:0060320">
    <property type="term" value="P:rejection of self pollen"/>
    <property type="evidence" value="ECO:0007669"/>
    <property type="project" value="UniProtKB-KW"/>
</dbReference>
<name>A0A328DRH6_9ASTE</name>
<sequence length="154" mass="17837">MMGPKCSFISLLLIFICCGHQAISDVSIGINEEKEIEILNMIPTNNPVQPPMELLVHCKSKDNDLDPRKLSWSEAQSFDFRVNFWHTTLFWCRFDWGSKFANVVVFDAKTNDFKGEYDLSWMVKTDGFYFASEKNPVYKRLAIWTDAPLPSKEN</sequence>
<keyword evidence="4 6" id="KW-0964">Secreted</keyword>
<dbReference type="Proteomes" id="UP000249390">
    <property type="component" value="Unassembled WGS sequence"/>
</dbReference>
<dbReference type="InterPro" id="IPR010264">
    <property type="entry name" value="Self-incomp_S1"/>
</dbReference>
<dbReference type="PANTHER" id="PTHR31232">
    <property type="match status" value="1"/>
</dbReference>
<evidence type="ECO:0000256" key="1">
    <source>
        <dbReference type="ARBA" id="ARBA00004613"/>
    </source>
</evidence>
<evidence type="ECO:0000256" key="4">
    <source>
        <dbReference type="ARBA" id="ARBA00022525"/>
    </source>
</evidence>
<evidence type="ECO:0000256" key="2">
    <source>
        <dbReference type="ARBA" id="ARBA00005581"/>
    </source>
</evidence>
<dbReference type="PANTHER" id="PTHR31232:SF155">
    <property type="entry name" value="PLANT SELF-INCOMPATIBILITY PROTEIN S1 FAMILY"/>
    <property type="match status" value="1"/>
</dbReference>